<proteinExistence type="predicted"/>
<accession>A0A5J4PE49</accession>
<reference evidence="1" key="1">
    <citation type="submission" date="2019-03" db="EMBL/GenBank/DDBJ databases">
        <title>Single cell metagenomics reveals metabolic interactions within the superorganism composed of flagellate Streblomastix strix and complex community of Bacteroidetes bacteria on its surface.</title>
        <authorList>
            <person name="Treitli S.C."/>
            <person name="Kolisko M."/>
            <person name="Husnik F."/>
            <person name="Keeling P."/>
            <person name="Hampl V."/>
        </authorList>
    </citation>
    <scope>NUCLEOTIDE SEQUENCE</scope>
    <source>
        <strain evidence="1">STM</strain>
    </source>
</reference>
<name>A0A5J4PE49_9ZZZZ</name>
<dbReference type="AlphaFoldDB" id="A0A5J4PE49"/>
<evidence type="ECO:0008006" key="2">
    <source>
        <dbReference type="Google" id="ProtNLM"/>
    </source>
</evidence>
<feature type="non-terminal residue" evidence="1">
    <location>
        <position position="228"/>
    </location>
</feature>
<feature type="non-terminal residue" evidence="1">
    <location>
        <position position="1"/>
    </location>
</feature>
<protein>
    <recommendedName>
        <fullName evidence="2">Carbohydrate-binding domain-containing protein</fullName>
    </recommendedName>
</protein>
<dbReference type="InterPro" id="IPR025584">
    <property type="entry name" value="Cthe_2159"/>
</dbReference>
<evidence type="ECO:0000313" key="1">
    <source>
        <dbReference type="EMBL" id="KAA6306719.1"/>
    </source>
</evidence>
<dbReference type="EMBL" id="SNRY01009697">
    <property type="protein sequence ID" value="KAA6306719.1"/>
    <property type="molecule type" value="Genomic_DNA"/>
</dbReference>
<gene>
    <name evidence="1" type="ORF">EZS27_041618</name>
</gene>
<organism evidence="1">
    <name type="scientific">termite gut metagenome</name>
    <dbReference type="NCBI Taxonomy" id="433724"/>
    <lineage>
        <taxon>unclassified sequences</taxon>
        <taxon>metagenomes</taxon>
        <taxon>organismal metagenomes</taxon>
    </lineage>
</organism>
<comment type="caution">
    <text evidence="1">The sequence shown here is derived from an EMBL/GenBank/DDBJ whole genome shotgun (WGS) entry which is preliminary data.</text>
</comment>
<sequence length="228" mass="21928">GIDAGSGTAVISGGNINIISAAEDVKGIKGDEGINVNGGVINMKISGAQSKGISSKKDVTITGGNITIETSGATVLEAVGSGHDPSYCTAIKADGAITVSSGTITINSLKASNGGKGFSADGDITITGGNINVTTAGDGAVYTNETGVKDSYSSACIKSDANISLLGGTITCNSSGSGGKGISADGTLTIGTKGANDNALVITASTTGQKFLVTGSTSGNGRPGGGMN</sequence>
<dbReference type="Pfam" id="PF14262">
    <property type="entry name" value="Cthe_2159"/>
    <property type="match status" value="1"/>
</dbReference>